<evidence type="ECO:0000313" key="1">
    <source>
        <dbReference type="EMBL" id="EMS58777.1"/>
    </source>
</evidence>
<protein>
    <submittedName>
        <fullName evidence="1">Uncharacterized protein</fullName>
    </submittedName>
</protein>
<reference evidence="1" key="1">
    <citation type="journal article" date="2013" name="Nature">
        <title>Draft genome of the wheat A-genome progenitor Triticum urartu.</title>
        <authorList>
            <person name="Ling H.Q."/>
            <person name="Zhao S."/>
            <person name="Liu D."/>
            <person name="Wang J."/>
            <person name="Sun H."/>
            <person name="Zhang C."/>
            <person name="Fan H."/>
            <person name="Li D."/>
            <person name="Dong L."/>
            <person name="Tao Y."/>
            <person name="Gao C."/>
            <person name="Wu H."/>
            <person name="Li Y."/>
            <person name="Cui Y."/>
            <person name="Guo X."/>
            <person name="Zheng S."/>
            <person name="Wang B."/>
            <person name="Yu K."/>
            <person name="Liang Q."/>
            <person name="Yang W."/>
            <person name="Lou X."/>
            <person name="Chen J."/>
            <person name="Feng M."/>
            <person name="Jian J."/>
            <person name="Zhang X."/>
            <person name="Luo G."/>
            <person name="Jiang Y."/>
            <person name="Liu J."/>
            <person name="Wang Z."/>
            <person name="Sha Y."/>
            <person name="Zhang B."/>
            <person name="Wu H."/>
            <person name="Tang D."/>
            <person name="Shen Q."/>
            <person name="Xue P."/>
            <person name="Zou S."/>
            <person name="Wang X."/>
            <person name="Liu X."/>
            <person name="Wang F."/>
            <person name="Yang Y."/>
            <person name="An X."/>
            <person name="Dong Z."/>
            <person name="Zhang K."/>
            <person name="Zhang X."/>
            <person name="Luo M.C."/>
            <person name="Dvorak J."/>
            <person name="Tong Y."/>
            <person name="Wang J."/>
            <person name="Yang H."/>
            <person name="Li Z."/>
            <person name="Wang D."/>
            <person name="Zhang A."/>
            <person name="Wang J."/>
        </authorList>
    </citation>
    <scope>NUCLEOTIDE SEQUENCE</scope>
</reference>
<sequence length="111" mass="11165">MSNKSGGVRLQCAEATAAGWGCGFLYGSGLGLLLPLPLRATTSTCGSLVGHKVGVGFPASSSGAASSGNPRDPLRKYVSPEAVETSLPVPGDGVGLRGKGKKKAVRIKIKV</sequence>
<proteinExistence type="predicted"/>
<name>M7ZFC2_TRIUA</name>
<dbReference type="EMBL" id="KD128843">
    <property type="protein sequence ID" value="EMS58777.1"/>
    <property type="molecule type" value="Genomic_DNA"/>
</dbReference>
<dbReference type="STRING" id="4572.M7ZFC2"/>
<gene>
    <name evidence="1" type="ORF">TRIUR3_16163</name>
</gene>
<dbReference type="AlphaFoldDB" id="M7ZFC2"/>
<organism evidence="1">
    <name type="scientific">Triticum urartu</name>
    <name type="common">Red wild einkorn</name>
    <name type="synonym">Crithodium urartu</name>
    <dbReference type="NCBI Taxonomy" id="4572"/>
    <lineage>
        <taxon>Eukaryota</taxon>
        <taxon>Viridiplantae</taxon>
        <taxon>Streptophyta</taxon>
        <taxon>Embryophyta</taxon>
        <taxon>Tracheophyta</taxon>
        <taxon>Spermatophyta</taxon>
        <taxon>Magnoliopsida</taxon>
        <taxon>Liliopsida</taxon>
        <taxon>Poales</taxon>
        <taxon>Poaceae</taxon>
        <taxon>BOP clade</taxon>
        <taxon>Pooideae</taxon>
        <taxon>Triticodae</taxon>
        <taxon>Triticeae</taxon>
        <taxon>Triticinae</taxon>
        <taxon>Triticum</taxon>
    </lineage>
</organism>
<accession>M7ZFC2</accession>